<evidence type="ECO:0000259" key="8">
    <source>
        <dbReference type="PROSITE" id="PS50011"/>
    </source>
</evidence>
<dbReference type="Gene3D" id="3.30.40.10">
    <property type="entry name" value="Zinc/RING finger domain, C3HC4 (zinc finger)"/>
    <property type="match status" value="1"/>
</dbReference>
<gene>
    <name evidence="10" type="ORF">LWI29_029831</name>
</gene>
<evidence type="ECO:0000313" key="11">
    <source>
        <dbReference type="Proteomes" id="UP001168877"/>
    </source>
</evidence>
<feature type="domain" description="Protein kinase" evidence="8">
    <location>
        <begin position="410"/>
        <end position="674"/>
    </location>
</feature>
<dbReference type="InterPro" id="IPR013083">
    <property type="entry name" value="Znf_RING/FYVE/PHD"/>
</dbReference>
<dbReference type="PROSITE" id="PS50011">
    <property type="entry name" value="PROTEIN_KINASE_DOM"/>
    <property type="match status" value="1"/>
</dbReference>
<dbReference type="Pfam" id="PF04564">
    <property type="entry name" value="U-box"/>
    <property type="match status" value="1"/>
</dbReference>
<feature type="region of interest" description="Disordered" evidence="7">
    <location>
        <begin position="213"/>
        <end position="233"/>
    </location>
</feature>
<dbReference type="InterPro" id="IPR003613">
    <property type="entry name" value="Ubox_domain"/>
</dbReference>
<evidence type="ECO:0000259" key="9">
    <source>
        <dbReference type="PROSITE" id="PS51698"/>
    </source>
</evidence>
<comment type="caution">
    <text evidence="10">The sequence shown here is derived from an EMBL/GenBank/DDBJ whole genome shotgun (WGS) entry which is preliminary data.</text>
</comment>
<dbReference type="GO" id="GO:0004672">
    <property type="term" value="F:protein kinase activity"/>
    <property type="evidence" value="ECO:0007669"/>
    <property type="project" value="InterPro"/>
</dbReference>
<reference evidence="10" key="1">
    <citation type="journal article" date="2022" name="Plant J.">
        <title>Strategies of tolerance reflected in two North American maple genomes.</title>
        <authorList>
            <person name="McEvoy S.L."/>
            <person name="Sezen U.U."/>
            <person name="Trouern-Trend A."/>
            <person name="McMahon S.M."/>
            <person name="Schaberg P.G."/>
            <person name="Yang J."/>
            <person name="Wegrzyn J.L."/>
            <person name="Swenson N.G."/>
        </authorList>
    </citation>
    <scope>NUCLEOTIDE SEQUENCE</scope>
    <source>
        <strain evidence="10">NS2018</strain>
    </source>
</reference>
<dbReference type="GO" id="GO:0005524">
    <property type="term" value="F:ATP binding"/>
    <property type="evidence" value="ECO:0007669"/>
    <property type="project" value="InterPro"/>
</dbReference>
<dbReference type="InterPro" id="IPR000719">
    <property type="entry name" value="Prot_kinase_dom"/>
</dbReference>
<dbReference type="GO" id="GO:0061630">
    <property type="term" value="F:ubiquitin protein ligase activity"/>
    <property type="evidence" value="ECO:0007669"/>
    <property type="project" value="UniProtKB-EC"/>
</dbReference>
<dbReference type="InterPro" id="IPR001245">
    <property type="entry name" value="Ser-Thr/Tyr_kinase_cat_dom"/>
</dbReference>
<evidence type="ECO:0000256" key="1">
    <source>
        <dbReference type="ARBA" id="ARBA00000900"/>
    </source>
</evidence>
<comment type="pathway">
    <text evidence="3">Protein modification; protein ubiquitination.</text>
</comment>
<sequence>MEELKEDTICVAVGKDVNENKLTLSWALRSFQGNHFCILHVHQLPQIIDSLRTKYATSGLEEHGPINLLDSKVVRKIQERKALFDKYEAKEAVQRERKNLQKILDNYILICHQLGVYAKRLHIEMDDIGKGIVELMQRHSIKKLVMGAAANEHYSESMDYIKSKKAKYVHAHAPISCQIRFICRGHLIYSRKNGLDCPNHRDTGPSLHLQASSIAESGRSNPGRSSSASIDSPTEDELHHLLTSIELEGSSDNFKREALEEMVRRVKAENSEAIWKARALERSYTEELRFRKEIELVQANLIEDLENMKTQWDEEPLSAQDQRVLLEGLVAIFKNRVKKLVNKRLLAEEYSQLYKKERNEFLVEHDNDNALEVTEDLLKKQAAEASSSLYMHQSFPMFSLSEIHEATRHFDPSLKIREQEYGSIYEGLLHHTPVTIKVLNLDSLQGPSEFQQEVNVMNKFRHPNVVTVIGVCQEACALIYEYLPNGSLEDRLNCKDNTPPLSWQTRICIATDICSALIFLHSSNPQSIIHGDLKAANVLLDANFVCKLSDFGIYHYRQLPLKEEVSSKSDIYSFGIILLQLLTGRSWFHKKILLTGRSSLNIAEEMQEVLDGGNLEAFLDHTAGDWPFVEAKQLAHMALRCCDIEPSKRPDLVSEVWRVLKPMRATCGASSSFLTGSRDRSKPPSYFICPILLEVMHDPVVAADGYTYEAEAMKKWLESGHDTSPMSNLQLPHHQVVPNHSLRSAIQEWLDIPS</sequence>
<dbReference type="PANTHER" id="PTHR45647:SF52">
    <property type="entry name" value="PROTEIN KINASE DOMAIN-CONTAINING PROTEIN"/>
    <property type="match status" value="1"/>
</dbReference>
<evidence type="ECO:0000256" key="4">
    <source>
        <dbReference type="ARBA" id="ARBA00012483"/>
    </source>
</evidence>
<feature type="domain" description="U-box" evidence="9">
    <location>
        <begin position="682"/>
        <end position="754"/>
    </location>
</feature>
<evidence type="ECO:0000256" key="6">
    <source>
        <dbReference type="ARBA" id="ARBA00022786"/>
    </source>
</evidence>
<dbReference type="InterPro" id="IPR008271">
    <property type="entry name" value="Ser/Thr_kinase_AS"/>
</dbReference>
<accession>A0AA39S5D4</accession>
<dbReference type="InterPro" id="IPR051348">
    <property type="entry name" value="U-box_ubiquitin_ligases"/>
</dbReference>
<dbReference type="SMART" id="SM00504">
    <property type="entry name" value="Ubox"/>
    <property type="match status" value="1"/>
</dbReference>
<feature type="compositionally biased region" description="Polar residues" evidence="7">
    <location>
        <begin position="213"/>
        <end position="232"/>
    </location>
</feature>
<name>A0AA39S5D4_ACESA</name>
<dbReference type="CDD" id="cd01989">
    <property type="entry name" value="USP_STK_Ubox_N"/>
    <property type="match status" value="1"/>
</dbReference>
<dbReference type="EC" id="2.3.2.27" evidence="4"/>
<dbReference type="Gene3D" id="3.30.200.20">
    <property type="entry name" value="Phosphorylase Kinase, domain 1"/>
    <property type="match status" value="1"/>
</dbReference>
<evidence type="ECO:0000313" key="10">
    <source>
        <dbReference type="EMBL" id="KAK0582809.1"/>
    </source>
</evidence>
<dbReference type="SMART" id="SM00220">
    <property type="entry name" value="S_TKc"/>
    <property type="match status" value="1"/>
</dbReference>
<evidence type="ECO:0000256" key="3">
    <source>
        <dbReference type="ARBA" id="ARBA00004906"/>
    </source>
</evidence>
<proteinExistence type="predicted"/>
<keyword evidence="6" id="KW-0833">Ubl conjugation pathway</keyword>
<keyword evidence="5" id="KW-0808">Transferase</keyword>
<evidence type="ECO:0000256" key="7">
    <source>
        <dbReference type="SAM" id="MobiDB-lite"/>
    </source>
</evidence>
<dbReference type="PANTHER" id="PTHR45647">
    <property type="entry name" value="OS02G0152300 PROTEIN"/>
    <property type="match status" value="1"/>
</dbReference>
<organism evidence="10 11">
    <name type="scientific">Acer saccharum</name>
    <name type="common">Sugar maple</name>
    <dbReference type="NCBI Taxonomy" id="4024"/>
    <lineage>
        <taxon>Eukaryota</taxon>
        <taxon>Viridiplantae</taxon>
        <taxon>Streptophyta</taxon>
        <taxon>Embryophyta</taxon>
        <taxon>Tracheophyta</taxon>
        <taxon>Spermatophyta</taxon>
        <taxon>Magnoliopsida</taxon>
        <taxon>eudicotyledons</taxon>
        <taxon>Gunneridae</taxon>
        <taxon>Pentapetalae</taxon>
        <taxon>rosids</taxon>
        <taxon>malvids</taxon>
        <taxon>Sapindales</taxon>
        <taxon>Sapindaceae</taxon>
        <taxon>Hippocastanoideae</taxon>
        <taxon>Acereae</taxon>
        <taxon>Acer</taxon>
    </lineage>
</organism>
<protein>
    <recommendedName>
        <fullName evidence="4">RING-type E3 ubiquitin transferase</fullName>
        <ecNumber evidence="4">2.3.2.27</ecNumber>
    </recommendedName>
</protein>
<dbReference type="PROSITE" id="PS00108">
    <property type="entry name" value="PROTEIN_KINASE_ST"/>
    <property type="match status" value="1"/>
</dbReference>
<dbReference type="Gene3D" id="1.10.510.10">
    <property type="entry name" value="Transferase(Phosphotransferase) domain 1"/>
    <property type="match status" value="2"/>
</dbReference>
<dbReference type="Proteomes" id="UP001168877">
    <property type="component" value="Unassembled WGS sequence"/>
</dbReference>
<dbReference type="SUPFAM" id="SSF56112">
    <property type="entry name" value="Protein kinase-like (PK-like)"/>
    <property type="match status" value="1"/>
</dbReference>
<dbReference type="PROSITE" id="PS51698">
    <property type="entry name" value="U_BOX"/>
    <property type="match status" value="1"/>
</dbReference>
<comment type="function">
    <text evidence="2">Functions as an E3 ubiquitin ligase.</text>
</comment>
<comment type="catalytic activity">
    <reaction evidence="1">
        <text>S-ubiquitinyl-[E2 ubiquitin-conjugating enzyme]-L-cysteine + [acceptor protein]-L-lysine = [E2 ubiquitin-conjugating enzyme]-L-cysteine + N(6)-ubiquitinyl-[acceptor protein]-L-lysine.</text>
        <dbReference type="EC" id="2.3.2.27"/>
    </reaction>
</comment>
<dbReference type="CDD" id="cd16655">
    <property type="entry name" value="RING-Ubox_WDSUB1-like"/>
    <property type="match status" value="1"/>
</dbReference>
<dbReference type="InterPro" id="IPR011009">
    <property type="entry name" value="Kinase-like_dom_sf"/>
</dbReference>
<dbReference type="SUPFAM" id="SSF57850">
    <property type="entry name" value="RING/U-box"/>
    <property type="match status" value="1"/>
</dbReference>
<keyword evidence="11" id="KW-1185">Reference proteome</keyword>
<dbReference type="AlphaFoldDB" id="A0AA39S5D4"/>
<reference evidence="10" key="2">
    <citation type="submission" date="2023-06" db="EMBL/GenBank/DDBJ databases">
        <authorList>
            <person name="Swenson N.G."/>
            <person name="Wegrzyn J.L."/>
            <person name="Mcevoy S.L."/>
        </authorList>
    </citation>
    <scope>NUCLEOTIDE SEQUENCE</scope>
    <source>
        <strain evidence="10">NS2018</strain>
        <tissue evidence="10">Leaf</tissue>
    </source>
</reference>
<evidence type="ECO:0000256" key="5">
    <source>
        <dbReference type="ARBA" id="ARBA00022679"/>
    </source>
</evidence>
<evidence type="ECO:0000256" key="2">
    <source>
        <dbReference type="ARBA" id="ARBA00003861"/>
    </source>
</evidence>
<dbReference type="Pfam" id="PF07714">
    <property type="entry name" value="PK_Tyr_Ser-Thr"/>
    <property type="match status" value="1"/>
</dbReference>
<dbReference type="GO" id="GO:0016567">
    <property type="term" value="P:protein ubiquitination"/>
    <property type="evidence" value="ECO:0007669"/>
    <property type="project" value="InterPro"/>
</dbReference>
<dbReference type="EMBL" id="JAUESC010000384">
    <property type="protein sequence ID" value="KAK0582809.1"/>
    <property type="molecule type" value="Genomic_DNA"/>
</dbReference>